<evidence type="ECO:0000313" key="4">
    <source>
        <dbReference type="Proteomes" id="UP000008631"/>
    </source>
</evidence>
<dbReference type="KEGG" id="ipa:Isop_1702"/>
<dbReference type="Pfam" id="PF13432">
    <property type="entry name" value="TPR_16"/>
    <property type="match status" value="1"/>
</dbReference>
<dbReference type="PANTHER" id="PTHR12558">
    <property type="entry name" value="CELL DIVISION CYCLE 16,23,27"/>
    <property type="match status" value="1"/>
</dbReference>
<dbReference type="InParanoid" id="E8R0U0"/>
<evidence type="ECO:0000256" key="1">
    <source>
        <dbReference type="PROSITE-ProRule" id="PRU00339"/>
    </source>
</evidence>
<dbReference type="Pfam" id="PF14559">
    <property type="entry name" value="TPR_19"/>
    <property type="match status" value="1"/>
</dbReference>
<reference key="1">
    <citation type="submission" date="2010-11" db="EMBL/GenBank/DDBJ databases">
        <title>The complete sequence of chromosome of Isophaera pallida ATCC 43644.</title>
        <authorList>
            <consortium name="US DOE Joint Genome Institute (JGI-PGF)"/>
            <person name="Lucas S."/>
            <person name="Copeland A."/>
            <person name="Lapidus A."/>
            <person name="Bruce D."/>
            <person name="Goodwin L."/>
            <person name="Pitluck S."/>
            <person name="Kyrpides N."/>
            <person name="Mavromatis K."/>
            <person name="Pagani I."/>
            <person name="Ivanova N."/>
            <person name="Saunders E."/>
            <person name="Brettin T."/>
            <person name="Detter J.C."/>
            <person name="Han C."/>
            <person name="Tapia R."/>
            <person name="Land M."/>
            <person name="Hauser L."/>
            <person name="Markowitz V."/>
            <person name="Cheng J.-F."/>
            <person name="Hugenholtz P."/>
            <person name="Woyke T."/>
            <person name="Wu D."/>
            <person name="Eisen J.A."/>
        </authorList>
    </citation>
    <scope>NUCLEOTIDE SEQUENCE</scope>
    <source>
        <strain>ATCC 43644</strain>
    </source>
</reference>
<dbReference type="Pfam" id="PF13428">
    <property type="entry name" value="TPR_14"/>
    <property type="match status" value="1"/>
</dbReference>
<reference evidence="3 4" key="2">
    <citation type="journal article" date="2011" name="Stand. Genomic Sci.">
        <title>Complete genome sequence of Isosphaera pallida type strain (IS1B).</title>
        <authorList>
            <consortium name="US DOE Joint Genome Institute (JGI-PGF)"/>
            <person name="Goker M."/>
            <person name="Cleland D."/>
            <person name="Saunders E."/>
            <person name="Lapidus A."/>
            <person name="Nolan M."/>
            <person name="Lucas S."/>
            <person name="Hammon N."/>
            <person name="Deshpande S."/>
            <person name="Cheng J.F."/>
            <person name="Tapia R."/>
            <person name="Han C."/>
            <person name="Goodwin L."/>
            <person name="Pitluck S."/>
            <person name="Liolios K."/>
            <person name="Pagani I."/>
            <person name="Ivanova N."/>
            <person name="Mavromatis K."/>
            <person name="Pati A."/>
            <person name="Chen A."/>
            <person name="Palaniappan K."/>
            <person name="Land M."/>
            <person name="Hauser L."/>
            <person name="Chang Y.J."/>
            <person name="Jeffries C.D."/>
            <person name="Detter J.C."/>
            <person name="Beck B."/>
            <person name="Woyke T."/>
            <person name="Bristow J."/>
            <person name="Eisen J.A."/>
            <person name="Markowitz V."/>
            <person name="Hugenholtz P."/>
            <person name="Kyrpides N.C."/>
            <person name="Klenk H.P."/>
        </authorList>
    </citation>
    <scope>NUCLEOTIDE SEQUENCE [LARGE SCALE GENOMIC DNA]</scope>
    <source>
        <strain evidence="4">ATCC 43644 / DSM 9630 / IS1B</strain>
    </source>
</reference>
<dbReference type="Pfam" id="PF13174">
    <property type="entry name" value="TPR_6"/>
    <property type="match status" value="1"/>
</dbReference>
<dbReference type="Proteomes" id="UP000008631">
    <property type="component" value="Chromosome"/>
</dbReference>
<sequence>MTPDLRDVSNTPAPVGTKGARRGPLRVLAAVLYVVVCLGLLGWNLRWWWVHQRVLPELTSLEALLRHGRYAEAEPALRDWVARSPHDGRVRMMLARCRAGRGDLAGCAEQLIAVPVWWPERIEAVYRAGEALYQLGRAREAEAVWLEVLKDDPLHPSPLDYFSDAGLKIITLRILQERIDEAKELLALALSRADNPADRTTLLGMRMRLEFQRIDPNEKITTLTPFVEADPNDWDSWLGLAIAYDARGDNARARELYERCLHGHPRPDRVRRFLLEGLVQREAWDELRTRLEPLDVYPPNLNEAIEASARGRLALQDGRDDLAEAMFRRAIELDPRDAESHYRLGLLLKRRGTLQDALGFIRRSQEINDARSELDQAYNEFAFAVAETQRDLPNRPDLIRRMIQACRILQFDQEADAWRDLLGPEPAPAWRIFDSEPSQVSNKPVISS</sequence>
<accession>E8R0U0</accession>
<dbReference type="InterPro" id="IPR019734">
    <property type="entry name" value="TPR_rpt"/>
</dbReference>
<organism evidence="3 4">
    <name type="scientific">Isosphaera pallida (strain ATCC 43644 / DSM 9630 / IS1B)</name>
    <dbReference type="NCBI Taxonomy" id="575540"/>
    <lineage>
        <taxon>Bacteria</taxon>
        <taxon>Pseudomonadati</taxon>
        <taxon>Planctomycetota</taxon>
        <taxon>Planctomycetia</taxon>
        <taxon>Isosphaerales</taxon>
        <taxon>Isosphaeraceae</taxon>
        <taxon>Isosphaera</taxon>
    </lineage>
</organism>
<evidence type="ECO:0000313" key="3">
    <source>
        <dbReference type="EMBL" id="ADV62286.1"/>
    </source>
</evidence>
<dbReference type="AlphaFoldDB" id="E8R0U0"/>
<keyword evidence="2" id="KW-0812">Transmembrane</keyword>
<gene>
    <name evidence="3" type="ordered locus">Isop_1702</name>
</gene>
<dbReference type="PROSITE" id="PS50005">
    <property type="entry name" value="TPR"/>
    <property type="match status" value="1"/>
</dbReference>
<dbReference type="SUPFAM" id="SSF48452">
    <property type="entry name" value="TPR-like"/>
    <property type="match status" value="2"/>
</dbReference>
<feature type="transmembrane region" description="Helical" evidence="2">
    <location>
        <begin position="27"/>
        <end position="49"/>
    </location>
</feature>
<dbReference type="eggNOG" id="COG0457">
    <property type="taxonomic scope" value="Bacteria"/>
</dbReference>
<dbReference type="PANTHER" id="PTHR12558:SF13">
    <property type="entry name" value="CELL DIVISION CYCLE PROTEIN 27 HOMOLOG"/>
    <property type="match status" value="1"/>
</dbReference>
<protein>
    <submittedName>
        <fullName evidence="3">Tetratricopeptide TPR_1 repeat-containing protein</fullName>
    </submittedName>
</protein>
<keyword evidence="2" id="KW-0472">Membrane</keyword>
<feature type="repeat" description="TPR" evidence="1">
    <location>
        <begin position="304"/>
        <end position="337"/>
    </location>
</feature>
<dbReference type="STRING" id="575540.Isop_1702"/>
<keyword evidence="4" id="KW-1185">Reference proteome</keyword>
<dbReference type="HOGENOM" id="CLU_610813_0_0_0"/>
<keyword evidence="1" id="KW-0802">TPR repeat</keyword>
<dbReference type="EMBL" id="CP002353">
    <property type="protein sequence ID" value="ADV62286.1"/>
    <property type="molecule type" value="Genomic_DNA"/>
</dbReference>
<keyword evidence="2" id="KW-1133">Transmembrane helix</keyword>
<dbReference type="SMART" id="SM00028">
    <property type="entry name" value="TPR"/>
    <property type="match status" value="4"/>
</dbReference>
<proteinExistence type="predicted"/>
<dbReference type="InterPro" id="IPR011990">
    <property type="entry name" value="TPR-like_helical_dom_sf"/>
</dbReference>
<name>E8R0U0_ISOPI</name>
<dbReference type="Gene3D" id="1.25.40.10">
    <property type="entry name" value="Tetratricopeptide repeat domain"/>
    <property type="match status" value="2"/>
</dbReference>
<evidence type="ECO:0000256" key="2">
    <source>
        <dbReference type="SAM" id="Phobius"/>
    </source>
</evidence>